<dbReference type="InterPro" id="IPR011050">
    <property type="entry name" value="Pectin_lyase_fold/virulence"/>
</dbReference>
<evidence type="ECO:0008006" key="5">
    <source>
        <dbReference type="Google" id="ProtNLM"/>
    </source>
</evidence>
<dbReference type="InterPro" id="IPR010905">
    <property type="entry name" value="Glyco_hydro_88"/>
</dbReference>
<dbReference type="Gene3D" id="2.160.20.10">
    <property type="entry name" value="Single-stranded right-handed beta-helix, Pectin lyase-like"/>
    <property type="match status" value="1"/>
</dbReference>
<sequence>MTSTPSRREFARTAALVTGGALVAGSGLGRPALAGTGPAVAAGPDPWERAPATLDRIRAPRFPDRVFSVLVCAAEGDGVDPDSTTDAPVVDSGFNTHDDRVVIESGRDADGRRVGIPTTHVAVERRGLSGRWSGITVGSGMSGGILDIFARDRLVNAPDRPGRYPSSTPCAATTPCRGTPAPTSTRSESSDKQSEEKGRTHMSSPSETSRPARRSVVLGAAGALGALSLPSAAAIAASVTPRTPPPGAVAGARAAATDWSKAVVDSTLERHPTPADLGGWGYTTGLYLYGQYLVHKRLGNRAYLDYIVGWANRFVKSDGSISNSFGNLDSMRSGQLLPLLHKETGDPRYKKAADKLRKRFNQKPDPDYYPRTSDGGMWHATGRTGQLWADGVYMAQPFLALYGRTYNDVDSAYEYEESARNLAVYFQHLRASNGLLYHAYDEDGSESWSSGTGHHSKYHWARAIGWFGMACVDILEVLPAGHPRRPQLIGFVRHLAKGYARHQSSSGRWYQVVDKGSDSRNWQETSASAMYTFMVSRAVQRGYVDAATYQGVADRGYAGVLGKVSLGSDGLTNIEDISEGTNVGDLAYYYGRKRNTNDFHGLGAFLIMNEQLAHPR</sequence>
<dbReference type="SUPFAM" id="SSF51126">
    <property type="entry name" value="Pectin lyase-like"/>
    <property type="match status" value="1"/>
</dbReference>
<protein>
    <recommendedName>
        <fullName evidence="5">Unsaturated rhamnogalacturonyl hydrolase</fullName>
    </recommendedName>
</protein>
<proteinExistence type="predicted"/>
<keyword evidence="1" id="KW-0378">Hydrolase</keyword>
<evidence type="ECO:0000256" key="2">
    <source>
        <dbReference type="SAM" id="MobiDB-lite"/>
    </source>
</evidence>
<dbReference type="Pfam" id="PF07470">
    <property type="entry name" value="Glyco_hydro_88"/>
    <property type="match status" value="1"/>
</dbReference>
<dbReference type="InterPro" id="IPR012341">
    <property type="entry name" value="6hp_glycosidase-like_sf"/>
</dbReference>
<dbReference type="RefSeq" id="WP_229698555.1">
    <property type="nucleotide sequence ID" value="NZ_BMMS01000015.1"/>
</dbReference>
<dbReference type="InterPro" id="IPR052043">
    <property type="entry name" value="PolySaccharide_Degr_Enz"/>
</dbReference>
<dbReference type="PANTHER" id="PTHR33886:SF8">
    <property type="entry name" value="UNSATURATED RHAMNOGALACTURONAN HYDROLASE (EUROFUNG)"/>
    <property type="match status" value="1"/>
</dbReference>
<dbReference type="PROSITE" id="PS51318">
    <property type="entry name" value="TAT"/>
    <property type="match status" value="1"/>
</dbReference>
<dbReference type="InterPro" id="IPR006311">
    <property type="entry name" value="TAT_signal"/>
</dbReference>
<feature type="compositionally biased region" description="Basic and acidic residues" evidence="2">
    <location>
        <begin position="188"/>
        <end position="199"/>
    </location>
</feature>
<dbReference type="PANTHER" id="PTHR33886">
    <property type="entry name" value="UNSATURATED RHAMNOGALACTURONAN HYDROLASE (EUROFUNG)"/>
    <property type="match status" value="1"/>
</dbReference>
<reference evidence="3" key="2">
    <citation type="submission" date="2020-09" db="EMBL/GenBank/DDBJ databases">
        <authorList>
            <person name="Sun Q."/>
            <person name="Zhou Y."/>
        </authorList>
    </citation>
    <scope>NUCLEOTIDE SEQUENCE</scope>
    <source>
        <strain evidence="3">CGMCC 4.7201</strain>
    </source>
</reference>
<dbReference type="Gene3D" id="1.50.10.10">
    <property type="match status" value="1"/>
</dbReference>
<evidence type="ECO:0000256" key="1">
    <source>
        <dbReference type="ARBA" id="ARBA00022801"/>
    </source>
</evidence>
<dbReference type="GO" id="GO:0005975">
    <property type="term" value="P:carbohydrate metabolic process"/>
    <property type="evidence" value="ECO:0007669"/>
    <property type="project" value="InterPro"/>
</dbReference>
<dbReference type="GO" id="GO:0016787">
    <property type="term" value="F:hydrolase activity"/>
    <property type="evidence" value="ECO:0007669"/>
    <property type="project" value="UniProtKB-KW"/>
</dbReference>
<evidence type="ECO:0000313" key="3">
    <source>
        <dbReference type="EMBL" id="GGO90975.1"/>
    </source>
</evidence>
<dbReference type="EMBL" id="BMMS01000015">
    <property type="protein sequence ID" value="GGO90975.1"/>
    <property type="molecule type" value="Genomic_DNA"/>
</dbReference>
<dbReference type="AlphaFoldDB" id="A0A917ZSW2"/>
<organism evidence="3 4">
    <name type="scientific">Wenjunlia tyrosinilytica</name>
    <dbReference type="NCBI Taxonomy" id="1544741"/>
    <lineage>
        <taxon>Bacteria</taxon>
        <taxon>Bacillati</taxon>
        <taxon>Actinomycetota</taxon>
        <taxon>Actinomycetes</taxon>
        <taxon>Kitasatosporales</taxon>
        <taxon>Streptomycetaceae</taxon>
        <taxon>Wenjunlia</taxon>
    </lineage>
</organism>
<gene>
    <name evidence="3" type="ORF">GCM10012280_37750</name>
</gene>
<feature type="region of interest" description="Disordered" evidence="2">
    <location>
        <begin position="159"/>
        <end position="213"/>
    </location>
</feature>
<comment type="caution">
    <text evidence="3">The sequence shown here is derived from an EMBL/GenBank/DDBJ whole genome shotgun (WGS) entry which is preliminary data.</text>
</comment>
<evidence type="ECO:0000313" key="4">
    <source>
        <dbReference type="Proteomes" id="UP000641932"/>
    </source>
</evidence>
<name>A0A917ZSW2_9ACTN</name>
<accession>A0A917ZSW2</accession>
<dbReference type="InterPro" id="IPR012334">
    <property type="entry name" value="Pectin_lyas_fold"/>
</dbReference>
<dbReference type="Proteomes" id="UP000641932">
    <property type="component" value="Unassembled WGS sequence"/>
</dbReference>
<dbReference type="InterPro" id="IPR008928">
    <property type="entry name" value="6-hairpin_glycosidase_sf"/>
</dbReference>
<reference evidence="3" key="1">
    <citation type="journal article" date="2014" name="Int. J. Syst. Evol. Microbiol.">
        <title>Complete genome sequence of Corynebacterium casei LMG S-19264T (=DSM 44701T), isolated from a smear-ripened cheese.</title>
        <authorList>
            <consortium name="US DOE Joint Genome Institute (JGI-PGF)"/>
            <person name="Walter F."/>
            <person name="Albersmeier A."/>
            <person name="Kalinowski J."/>
            <person name="Ruckert C."/>
        </authorList>
    </citation>
    <scope>NUCLEOTIDE SEQUENCE</scope>
    <source>
        <strain evidence="3">CGMCC 4.7201</strain>
    </source>
</reference>
<dbReference type="SUPFAM" id="SSF48208">
    <property type="entry name" value="Six-hairpin glycosidases"/>
    <property type="match status" value="1"/>
</dbReference>
<keyword evidence="4" id="KW-1185">Reference proteome</keyword>